<comment type="caution">
    <text evidence="2">The sequence shown here is derived from an EMBL/GenBank/DDBJ whole genome shotgun (WGS) entry which is preliminary data.</text>
</comment>
<dbReference type="SMART" id="SM00849">
    <property type="entry name" value="Lactamase_B"/>
    <property type="match status" value="1"/>
</dbReference>
<name>A0ABT9Y8F1_9FIRM</name>
<evidence type="ECO:0000259" key="1">
    <source>
        <dbReference type="SMART" id="SM00849"/>
    </source>
</evidence>
<protein>
    <submittedName>
        <fullName evidence="2">Phosphoribosyl 1,2-cyclic phosphodiesterase</fullName>
    </submittedName>
</protein>
<evidence type="ECO:0000313" key="3">
    <source>
        <dbReference type="Proteomes" id="UP001239167"/>
    </source>
</evidence>
<dbReference type="RefSeq" id="WP_307224272.1">
    <property type="nucleotide sequence ID" value="NZ_CP116940.1"/>
</dbReference>
<dbReference type="EMBL" id="JAUSUE010000012">
    <property type="protein sequence ID" value="MDQ0204092.1"/>
    <property type="molecule type" value="Genomic_DNA"/>
</dbReference>
<dbReference type="PANTHER" id="PTHR47619">
    <property type="entry name" value="METALLO-HYDROLASE YYCJ-RELATED"/>
    <property type="match status" value="1"/>
</dbReference>
<dbReference type="Proteomes" id="UP001239167">
    <property type="component" value="Unassembled WGS sequence"/>
</dbReference>
<sequence length="233" mass="25857">MEIKVLGSSSKGNAYLVTGGRTSLLLDAGLPYNELQKKSNFKLSGIDGCLITHEHGDHSKAVSKLLGHGIACYMSDGTAEILHVNTNPFCYQVEPNKTFEVGRAKIKAFKTIHDAAEPVGFYISLNQDKLLYMTDTAYSKFTFKGLTHILVECNYVGDIIDKNVMQGVIPAKLRKRIQETHFSLDNVKDFLKANDLSKVKEIWLCHLSDANSDAERFKGEIQQISGRPVYIAG</sequence>
<evidence type="ECO:0000313" key="2">
    <source>
        <dbReference type="EMBL" id="MDQ0204092.1"/>
    </source>
</evidence>
<feature type="domain" description="Metallo-beta-lactamase" evidence="1">
    <location>
        <begin position="11"/>
        <end position="172"/>
    </location>
</feature>
<dbReference type="Gene3D" id="3.60.15.10">
    <property type="entry name" value="Ribonuclease Z/Hydroxyacylglutathione hydrolase-like"/>
    <property type="match status" value="1"/>
</dbReference>
<gene>
    <name evidence="2" type="ORF">J2S01_001814</name>
</gene>
<dbReference type="InterPro" id="IPR036866">
    <property type="entry name" value="RibonucZ/Hydroxyglut_hydro"/>
</dbReference>
<proteinExistence type="predicted"/>
<dbReference type="InterPro" id="IPR052533">
    <property type="entry name" value="WalJ/YycJ-like"/>
</dbReference>
<dbReference type="SUPFAM" id="SSF56281">
    <property type="entry name" value="Metallo-hydrolase/oxidoreductase"/>
    <property type="match status" value="1"/>
</dbReference>
<dbReference type="InterPro" id="IPR001279">
    <property type="entry name" value="Metallo-B-lactamas"/>
</dbReference>
<keyword evidence="3" id="KW-1185">Reference proteome</keyword>
<organism evidence="2 3">
    <name type="scientific">Pectinatus haikarae</name>
    <dbReference type="NCBI Taxonomy" id="349096"/>
    <lineage>
        <taxon>Bacteria</taxon>
        <taxon>Bacillati</taxon>
        <taxon>Bacillota</taxon>
        <taxon>Negativicutes</taxon>
        <taxon>Selenomonadales</taxon>
        <taxon>Selenomonadaceae</taxon>
        <taxon>Pectinatus</taxon>
    </lineage>
</organism>
<dbReference type="PANTHER" id="PTHR47619:SF1">
    <property type="entry name" value="EXODEOXYRIBONUCLEASE WALJ"/>
    <property type="match status" value="1"/>
</dbReference>
<dbReference type="Pfam" id="PF12706">
    <property type="entry name" value="Lactamase_B_2"/>
    <property type="match status" value="1"/>
</dbReference>
<accession>A0ABT9Y8F1</accession>
<reference evidence="2 3" key="1">
    <citation type="submission" date="2023-07" db="EMBL/GenBank/DDBJ databases">
        <title>Genomic Encyclopedia of Type Strains, Phase IV (KMG-IV): sequencing the most valuable type-strain genomes for metagenomic binning, comparative biology and taxonomic classification.</title>
        <authorList>
            <person name="Goeker M."/>
        </authorList>
    </citation>
    <scope>NUCLEOTIDE SEQUENCE [LARGE SCALE GENOMIC DNA]</scope>
    <source>
        <strain evidence="2 3">DSM 16980</strain>
    </source>
</reference>